<reference evidence="18 19" key="1">
    <citation type="submission" date="2024-04" db="EMBL/GenBank/DDBJ databases">
        <authorList>
            <person name="Abashina T."/>
            <person name="Shaikin A."/>
        </authorList>
    </citation>
    <scope>NUCLEOTIDE SEQUENCE [LARGE SCALE GENOMIC DNA]</scope>
    <source>
        <strain evidence="18 19">AAFK</strain>
    </source>
</reference>
<keyword evidence="7 15" id="KW-0378">Hydrolase</keyword>
<dbReference type="EMBL" id="JBBPCO010000007">
    <property type="protein sequence ID" value="MEK8089784.1"/>
    <property type="molecule type" value="Genomic_DNA"/>
</dbReference>
<feature type="domain" description="FPG-type" evidence="16">
    <location>
        <begin position="236"/>
        <end position="270"/>
    </location>
</feature>
<feature type="domain" description="Formamidopyrimidine-DNA glycosylase catalytic" evidence="17">
    <location>
        <begin position="2"/>
        <end position="113"/>
    </location>
</feature>
<dbReference type="EC" id="3.2.2.23" evidence="15"/>
<keyword evidence="11 15" id="KW-0456">Lyase</keyword>
<keyword evidence="9 15" id="KW-0238">DNA-binding</keyword>
<dbReference type="InterPro" id="IPR010979">
    <property type="entry name" value="Ribosomal_uS13-like_H2TH"/>
</dbReference>
<evidence type="ECO:0000256" key="9">
    <source>
        <dbReference type="ARBA" id="ARBA00023125"/>
    </source>
</evidence>
<dbReference type="Gene3D" id="1.10.8.50">
    <property type="match status" value="1"/>
</dbReference>
<feature type="active site" description="Proton donor; for delta-elimination activity" evidence="15">
    <location>
        <position position="260"/>
    </location>
</feature>
<dbReference type="Proteomes" id="UP001446205">
    <property type="component" value="Unassembled WGS sequence"/>
</dbReference>
<evidence type="ECO:0000256" key="12">
    <source>
        <dbReference type="ARBA" id="ARBA00023268"/>
    </source>
</evidence>
<comment type="catalytic activity">
    <reaction evidence="1 15">
        <text>Hydrolysis of DNA containing ring-opened 7-methylguanine residues, releasing 2,6-diamino-4-hydroxy-5-(N-methyl)formamidopyrimidine.</text>
        <dbReference type="EC" id="3.2.2.23"/>
    </reaction>
</comment>
<evidence type="ECO:0000256" key="13">
    <source>
        <dbReference type="ARBA" id="ARBA00023295"/>
    </source>
</evidence>
<feature type="binding site" evidence="15">
    <location>
        <position position="91"/>
    </location>
    <ligand>
        <name>DNA</name>
        <dbReference type="ChEBI" id="CHEBI:16991"/>
    </ligand>
</feature>
<dbReference type="InterPro" id="IPR020629">
    <property type="entry name" value="FPG_Glyclase"/>
</dbReference>
<dbReference type="NCBIfam" id="TIGR00577">
    <property type="entry name" value="fpg"/>
    <property type="match status" value="1"/>
</dbReference>
<comment type="similarity">
    <text evidence="2 15">Belongs to the FPG family.</text>
</comment>
<dbReference type="Pfam" id="PF06831">
    <property type="entry name" value="H2TH"/>
    <property type="match status" value="1"/>
</dbReference>
<dbReference type="SUPFAM" id="SSF57716">
    <property type="entry name" value="Glucocorticoid receptor-like (DNA-binding domain)"/>
    <property type="match status" value="1"/>
</dbReference>
<sequence>MPELPEVETTRRGIEPHLLGHTIAGAIVRNPRLRWPVPEDLDAKVHGQQILQVRRRAKYLIIDLESGFLLLHLGMSGNLRVVPTDTPLRPHDHVDLLLDDGFVLRLHDPRRFGALLWYPAGSEPKLLADIGPEPLSPAFDGAYLAARARNKQQAVKQFIMDARVVAGVGNIYANEALYRAGIDPARAAGRISGARHARLAQAIKTVLQEAIEAGGTTLRDFSAPSGKPGYFVLSLQVYGREGAPCALCGNVIRQTRIGQRSTFHCPKCQT</sequence>
<evidence type="ECO:0000256" key="14">
    <source>
        <dbReference type="ARBA" id="ARBA00044632"/>
    </source>
</evidence>
<keyword evidence="5 15" id="KW-0227">DNA damage</keyword>
<comment type="function">
    <text evidence="15">Involved in base excision repair of DNA damaged by oxidation or by mutagenic agents. Acts as DNA glycosylase that recognizes and removes damaged bases. Has a preference for oxidized purines, such as 7,8-dihydro-8-oxoguanine (8-oxoG). Has AP (apurinic/apyrimidinic) lyase activity and introduces nicks in the DNA strand. Cleaves the DNA backbone by beta-delta elimination to generate a single-strand break at the site of the removed base with both 3'- and 5'-phosphates.</text>
</comment>
<dbReference type="RefSeq" id="WP_341370841.1">
    <property type="nucleotide sequence ID" value="NZ_JBBPCO010000007.1"/>
</dbReference>
<dbReference type="Pfam" id="PF01149">
    <property type="entry name" value="Fapy_DNA_glyco"/>
    <property type="match status" value="1"/>
</dbReference>
<dbReference type="SMART" id="SM00898">
    <property type="entry name" value="Fapy_DNA_glyco"/>
    <property type="match status" value="1"/>
</dbReference>
<proteinExistence type="inferred from homology"/>
<feature type="binding site" evidence="15">
    <location>
        <position position="110"/>
    </location>
    <ligand>
        <name>DNA</name>
        <dbReference type="ChEBI" id="CHEBI:16991"/>
    </ligand>
</feature>
<dbReference type="EC" id="4.2.99.18" evidence="15"/>
<keyword evidence="12 15" id="KW-0511">Multifunctional enzyme</keyword>
<dbReference type="CDD" id="cd08966">
    <property type="entry name" value="EcFpg-like_N"/>
    <property type="match status" value="1"/>
</dbReference>
<comment type="cofactor">
    <cofactor evidence="15">
        <name>Zn(2+)</name>
        <dbReference type="ChEBI" id="CHEBI:29105"/>
    </cofactor>
    <text evidence="15">Binds 1 zinc ion per subunit.</text>
</comment>
<evidence type="ECO:0000256" key="6">
    <source>
        <dbReference type="ARBA" id="ARBA00022771"/>
    </source>
</evidence>
<dbReference type="InterPro" id="IPR010663">
    <property type="entry name" value="Znf_FPG/IleRS"/>
</dbReference>
<feature type="active site" description="Proton donor; for beta-elimination activity" evidence="15">
    <location>
        <position position="58"/>
    </location>
</feature>
<keyword evidence="8 15" id="KW-0862">Zinc</keyword>
<evidence type="ECO:0000256" key="1">
    <source>
        <dbReference type="ARBA" id="ARBA00001668"/>
    </source>
</evidence>
<comment type="caution">
    <text evidence="18">The sequence shown here is derived from an EMBL/GenBank/DDBJ whole genome shotgun (WGS) entry which is preliminary data.</text>
</comment>
<evidence type="ECO:0000259" key="16">
    <source>
        <dbReference type="PROSITE" id="PS51066"/>
    </source>
</evidence>
<keyword evidence="10 15" id="KW-0234">DNA repair</keyword>
<dbReference type="InterPro" id="IPR012319">
    <property type="entry name" value="FPG_cat"/>
</dbReference>
<feature type="active site" description="Proton donor" evidence="15">
    <location>
        <position position="3"/>
    </location>
</feature>
<protein>
    <recommendedName>
        <fullName evidence="15">Formamidopyrimidine-DNA glycosylase</fullName>
        <shortName evidence="15">Fapy-DNA glycosylase</shortName>
        <ecNumber evidence="15">3.2.2.23</ecNumber>
    </recommendedName>
    <alternativeName>
        <fullName evidence="15">DNA-(apurinic or apyrimidinic site) lyase MutM</fullName>
        <shortName evidence="15">AP lyase MutM</shortName>
        <ecNumber evidence="15">4.2.99.18</ecNumber>
    </alternativeName>
</protein>
<dbReference type="Pfam" id="PF06827">
    <property type="entry name" value="zf-FPG_IleRS"/>
    <property type="match status" value="1"/>
</dbReference>
<comment type="subunit">
    <text evidence="3 15">Monomer.</text>
</comment>
<evidence type="ECO:0000313" key="18">
    <source>
        <dbReference type="EMBL" id="MEK8089784.1"/>
    </source>
</evidence>
<dbReference type="PANTHER" id="PTHR22993:SF9">
    <property type="entry name" value="FORMAMIDOPYRIMIDINE-DNA GLYCOSYLASE"/>
    <property type="match status" value="1"/>
</dbReference>
<evidence type="ECO:0000313" key="19">
    <source>
        <dbReference type="Proteomes" id="UP001446205"/>
    </source>
</evidence>
<keyword evidence="6 15" id="KW-0863">Zinc-finger</keyword>
<keyword evidence="19" id="KW-1185">Reference proteome</keyword>
<dbReference type="SMART" id="SM01232">
    <property type="entry name" value="H2TH"/>
    <property type="match status" value="1"/>
</dbReference>
<dbReference type="SUPFAM" id="SSF46946">
    <property type="entry name" value="S13-like H2TH domain"/>
    <property type="match status" value="1"/>
</dbReference>
<dbReference type="GO" id="GO:0008534">
    <property type="term" value="F:oxidized purine nucleobase lesion DNA N-glycosylase activity"/>
    <property type="evidence" value="ECO:0007669"/>
    <property type="project" value="UniProtKB-EC"/>
</dbReference>
<dbReference type="PANTHER" id="PTHR22993">
    <property type="entry name" value="FORMAMIDOPYRIMIDINE-DNA GLYCOSYLASE"/>
    <property type="match status" value="1"/>
</dbReference>
<dbReference type="PROSITE" id="PS51066">
    <property type="entry name" value="ZF_FPG_2"/>
    <property type="match status" value="1"/>
</dbReference>
<dbReference type="NCBIfam" id="NF002211">
    <property type="entry name" value="PRK01103.1"/>
    <property type="match status" value="1"/>
</dbReference>
<comment type="catalytic activity">
    <reaction evidence="14 15">
        <text>2'-deoxyribonucleotide-(2'-deoxyribose 5'-phosphate)-2'-deoxyribonucleotide-DNA = a 3'-end 2'-deoxyribonucleotide-(2,3-dehydro-2,3-deoxyribose 5'-phosphate)-DNA + a 5'-end 5'-phospho-2'-deoxyribonucleoside-DNA + H(+)</text>
        <dbReference type="Rhea" id="RHEA:66592"/>
        <dbReference type="Rhea" id="RHEA-COMP:13180"/>
        <dbReference type="Rhea" id="RHEA-COMP:16897"/>
        <dbReference type="Rhea" id="RHEA-COMP:17067"/>
        <dbReference type="ChEBI" id="CHEBI:15378"/>
        <dbReference type="ChEBI" id="CHEBI:136412"/>
        <dbReference type="ChEBI" id="CHEBI:157695"/>
        <dbReference type="ChEBI" id="CHEBI:167181"/>
        <dbReference type="EC" id="4.2.99.18"/>
    </reaction>
</comment>
<evidence type="ECO:0000256" key="15">
    <source>
        <dbReference type="HAMAP-Rule" id="MF_00103"/>
    </source>
</evidence>
<gene>
    <name evidence="15 18" type="primary">mutM</name>
    <name evidence="15" type="synonym">fpg</name>
    <name evidence="18" type="ORF">WOB96_08375</name>
</gene>
<evidence type="ECO:0000256" key="8">
    <source>
        <dbReference type="ARBA" id="ARBA00022833"/>
    </source>
</evidence>
<name>A0ABU9D8D0_9PROT</name>
<evidence type="ECO:0000256" key="2">
    <source>
        <dbReference type="ARBA" id="ARBA00009409"/>
    </source>
</evidence>
<evidence type="ECO:0000256" key="5">
    <source>
        <dbReference type="ARBA" id="ARBA00022763"/>
    </source>
</evidence>
<evidence type="ECO:0000259" key="17">
    <source>
        <dbReference type="PROSITE" id="PS51068"/>
    </source>
</evidence>
<dbReference type="InterPro" id="IPR035937">
    <property type="entry name" value="FPG_N"/>
</dbReference>
<dbReference type="InterPro" id="IPR000214">
    <property type="entry name" value="Znf_DNA_glyclase/AP_lyase"/>
</dbReference>
<dbReference type="HAMAP" id="MF_00103">
    <property type="entry name" value="Fapy_DNA_glycosyl"/>
    <property type="match status" value="1"/>
</dbReference>
<feature type="active site" description="Schiff-base intermediate with DNA" evidence="15">
    <location>
        <position position="2"/>
    </location>
</feature>
<evidence type="ECO:0000256" key="7">
    <source>
        <dbReference type="ARBA" id="ARBA00022801"/>
    </source>
</evidence>
<dbReference type="Gene3D" id="3.20.190.10">
    <property type="entry name" value="MutM-like, N-terminal"/>
    <property type="match status" value="1"/>
</dbReference>
<evidence type="ECO:0000256" key="3">
    <source>
        <dbReference type="ARBA" id="ARBA00011245"/>
    </source>
</evidence>
<dbReference type="SUPFAM" id="SSF81624">
    <property type="entry name" value="N-terminal domain of MutM-like DNA repair proteins"/>
    <property type="match status" value="1"/>
</dbReference>
<evidence type="ECO:0000256" key="4">
    <source>
        <dbReference type="ARBA" id="ARBA00022723"/>
    </source>
</evidence>
<dbReference type="PROSITE" id="PS51068">
    <property type="entry name" value="FPG_CAT"/>
    <property type="match status" value="1"/>
</dbReference>
<organism evidence="18 19">
    <name type="scientific">Thermithiobacillus plumbiphilus</name>
    <dbReference type="NCBI Taxonomy" id="1729899"/>
    <lineage>
        <taxon>Bacteria</taxon>
        <taxon>Pseudomonadati</taxon>
        <taxon>Pseudomonadota</taxon>
        <taxon>Acidithiobacillia</taxon>
        <taxon>Acidithiobacillales</taxon>
        <taxon>Thermithiobacillaceae</taxon>
        <taxon>Thermithiobacillus</taxon>
    </lineage>
</organism>
<evidence type="ECO:0000256" key="10">
    <source>
        <dbReference type="ARBA" id="ARBA00023204"/>
    </source>
</evidence>
<dbReference type="InterPro" id="IPR015886">
    <property type="entry name" value="H2TH_FPG"/>
</dbReference>
<keyword evidence="4 15" id="KW-0479">Metal-binding</keyword>
<feature type="binding site" evidence="15">
    <location>
        <position position="151"/>
    </location>
    <ligand>
        <name>DNA</name>
        <dbReference type="ChEBI" id="CHEBI:16991"/>
    </ligand>
</feature>
<keyword evidence="13 15" id="KW-0326">Glycosidase</keyword>
<accession>A0ABU9D8D0</accession>
<evidence type="ECO:0000256" key="11">
    <source>
        <dbReference type="ARBA" id="ARBA00023239"/>
    </source>
</evidence>
<dbReference type="GO" id="GO:0140078">
    <property type="term" value="F:class I DNA-(apurinic or apyrimidinic site) endonuclease activity"/>
    <property type="evidence" value="ECO:0007669"/>
    <property type="project" value="UniProtKB-EC"/>
</dbReference>